<feature type="compositionally biased region" description="Acidic residues" evidence="11">
    <location>
        <begin position="130"/>
        <end position="140"/>
    </location>
</feature>
<dbReference type="GO" id="GO:0005634">
    <property type="term" value="C:nucleus"/>
    <property type="evidence" value="ECO:0007669"/>
    <property type="project" value="UniProtKB-SubCell"/>
</dbReference>
<keyword evidence="7 10" id="KW-0804">Transcription</keyword>
<reference evidence="13 14" key="1">
    <citation type="journal article" date="2018" name="Nat. Genet.">
        <title>Extensive intraspecific gene order and gene structural variations between Mo17 and other maize genomes.</title>
        <authorList>
            <person name="Sun S."/>
            <person name="Zhou Y."/>
            <person name="Chen J."/>
            <person name="Shi J."/>
            <person name="Zhao H."/>
            <person name="Zhao H."/>
            <person name="Song W."/>
            <person name="Zhang M."/>
            <person name="Cui Y."/>
            <person name="Dong X."/>
            <person name="Liu H."/>
            <person name="Ma X."/>
            <person name="Jiao Y."/>
            <person name="Wang B."/>
            <person name="Wei X."/>
            <person name="Stein J.C."/>
            <person name="Glaubitz J.C."/>
            <person name="Lu F."/>
            <person name="Yu G."/>
            <person name="Liang C."/>
            <person name="Fengler K."/>
            <person name="Li B."/>
            <person name="Rafalski A."/>
            <person name="Schnable P.S."/>
            <person name="Ware D.H."/>
            <person name="Buckler E.S."/>
            <person name="Lai J."/>
        </authorList>
    </citation>
    <scope>NUCLEOTIDE SEQUENCE [LARGE SCALE GENOMIC DNA]</scope>
    <source>
        <strain evidence="14">cv. Missouri 17</strain>
        <tissue evidence="13">Seedling</tissue>
    </source>
</reference>
<dbReference type="PANTHER" id="PTHR31734:SF41">
    <property type="entry name" value="AUXIN-RESPONSIVE PROTEIN IAA28-RELATED"/>
    <property type="match status" value="1"/>
</dbReference>
<evidence type="ECO:0000259" key="12">
    <source>
        <dbReference type="PROSITE" id="PS51745"/>
    </source>
</evidence>
<feature type="compositionally biased region" description="Low complexity" evidence="11">
    <location>
        <begin position="170"/>
        <end position="180"/>
    </location>
</feature>
<evidence type="ECO:0000256" key="11">
    <source>
        <dbReference type="SAM" id="MobiDB-lite"/>
    </source>
</evidence>
<evidence type="ECO:0000256" key="1">
    <source>
        <dbReference type="ARBA" id="ARBA00002159"/>
    </source>
</evidence>
<keyword evidence="5 10" id="KW-0678">Repressor</keyword>
<dbReference type="GO" id="GO:0006355">
    <property type="term" value="P:regulation of DNA-templated transcription"/>
    <property type="evidence" value="ECO:0007669"/>
    <property type="project" value="InterPro"/>
</dbReference>
<evidence type="ECO:0000313" key="14">
    <source>
        <dbReference type="Proteomes" id="UP000251960"/>
    </source>
</evidence>
<evidence type="ECO:0000256" key="10">
    <source>
        <dbReference type="RuleBase" id="RU004549"/>
    </source>
</evidence>
<dbReference type="KEGG" id="zma:103652898"/>
<evidence type="ECO:0000256" key="5">
    <source>
        <dbReference type="ARBA" id="ARBA00022491"/>
    </source>
</evidence>
<dbReference type="InterPro" id="IPR003311">
    <property type="entry name" value="AUX_IAA"/>
</dbReference>
<evidence type="ECO:0000256" key="4">
    <source>
        <dbReference type="ARBA" id="ARBA00011726"/>
    </source>
</evidence>
<dbReference type="Pfam" id="PF02309">
    <property type="entry name" value="AUX_IAA"/>
    <property type="match status" value="1"/>
</dbReference>
<comment type="subunit">
    <text evidence="4 10">Homodimers and heterodimers.</text>
</comment>
<keyword evidence="9 10" id="KW-0927">Auxin signaling pathway</keyword>
<accession>A0A3L6F6E4</accession>
<name>A0A3L6F6E4_MAIZE</name>
<evidence type="ECO:0000256" key="8">
    <source>
        <dbReference type="ARBA" id="ARBA00023242"/>
    </source>
</evidence>
<dbReference type="EMBL" id="NCVQ01000005">
    <property type="protein sequence ID" value="PWZ28842.1"/>
    <property type="molecule type" value="Genomic_DNA"/>
</dbReference>
<evidence type="ECO:0000256" key="9">
    <source>
        <dbReference type="ARBA" id="ARBA00023294"/>
    </source>
</evidence>
<dbReference type="Proteomes" id="UP000251960">
    <property type="component" value="Chromosome 4"/>
</dbReference>
<comment type="caution">
    <text evidence="13">The sequence shown here is derived from an EMBL/GenBank/DDBJ whole genome shotgun (WGS) entry which is preliminary data.</text>
</comment>
<feature type="compositionally biased region" description="Acidic residues" evidence="11">
    <location>
        <begin position="151"/>
        <end position="169"/>
    </location>
</feature>
<gene>
    <name evidence="13" type="primary">IAA29</name>
    <name evidence="13" type="ORF">Zm00014a_032208</name>
</gene>
<protein>
    <recommendedName>
        <fullName evidence="10">Auxin-responsive protein</fullName>
    </recommendedName>
</protein>
<dbReference type="InterPro" id="IPR053793">
    <property type="entry name" value="PB1-like"/>
</dbReference>
<dbReference type="PROSITE" id="PS51745">
    <property type="entry name" value="PB1"/>
    <property type="match status" value="1"/>
</dbReference>
<proteinExistence type="inferred from homology"/>
<keyword evidence="6 10" id="KW-0805">Transcription regulation</keyword>
<dbReference type="AlphaFoldDB" id="A0A3L6F6E4"/>
<evidence type="ECO:0000256" key="6">
    <source>
        <dbReference type="ARBA" id="ARBA00023015"/>
    </source>
</evidence>
<dbReference type="OrthoDB" id="1900465at2759"/>
<evidence type="ECO:0000256" key="3">
    <source>
        <dbReference type="ARBA" id="ARBA00006728"/>
    </source>
</evidence>
<evidence type="ECO:0000256" key="7">
    <source>
        <dbReference type="ARBA" id="ARBA00023163"/>
    </source>
</evidence>
<feature type="domain" description="PB1" evidence="12">
    <location>
        <begin position="24"/>
        <end position="120"/>
    </location>
</feature>
<comment type="similarity">
    <text evidence="3 10">Belongs to the Aux/IAA family.</text>
</comment>
<dbReference type="Gene3D" id="3.10.20.90">
    <property type="entry name" value="Phosphatidylinositol 3-kinase Catalytic Subunit, Chain A, domain 1"/>
    <property type="match status" value="1"/>
</dbReference>
<dbReference type="SUPFAM" id="SSF54277">
    <property type="entry name" value="CAD &amp; PB1 domains"/>
    <property type="match status" value="1"/>
</dbReference>
<feature type="region of interest" description="Disordered" evidence="11">
    <location>
        <begin position="126"/>
        <end position="180"/>
    </location>
</feature>
<evidence type="ECO:0000256" key="2">
    <source>
        <dbReference type="ARBA" id="ARBA00004123"/>
    </source>
</evidence>
<comment type="function">
    <text evidence="1 10">Aux/IAA proteins are short-lived transcriptional factors that function as repressors of early auxin response genes at low auxin concentrations.</text>
</comment>
<organism evidence="13 14">
    <name type="scientific">Zea mays</name>
    <name type="common">Maize</name>
    <dbReference type="NCBI Taxonomy" id="4577"/>
    <lineage>
        <taxon>Eukaryota</taxon>
        <taxon>Viridiplantae</taxon>
        <taxon>Streptophyta</taxon>
        <taxon>Embryophyta</taxon>
        <taxon>Tracheophyta</taxon>
        <taxon>Spermatophyta</taxon>
        <taxon>Magnoliopsida</taxon>
        <taxon>Liliopsida</taxon>
        <taxon>Poales</taxon>
        <taxon>Poaceae</taxon>
        <taxon>PACMAD clade</taxon>
        <taxon>Panicoideae</taxon>
        <taxon>Andropogonodae</taxon>
        <taxon>Andropogoneae</taxon>
        <taxon>Tripsacinae</taxon>
        <taxon>Zea</taxon>
    </lineage>
</organism>
<sequence length="180" mass="19687">MDEMKSTNTSIAPEVEVHPGFSPSRFVKVFMQGEVVGRKINLATHQNYASLSFALKRLGNNYSMPSCELNGLVNNEVDGASDDNNFILFYDTMDGDRLFVGEVPWEIFVISVKRIYIVRVPQEQENVADNGEEEDRENGEDNAAVSATALDGDDIPANDDDDDVVDDGDATATTPADGGF</sequence>
<dbReference type="GO" id="GO:0009734">
    <property type="term" value="P:auxin-activated signaling pathway"/>
    <property type="evidence" value="ECO:0007669"/>
    <property type="project" value="UniProtKB-UniRule"/>
</dbReference>
<dbReference type="PANTHER" id="PTHR31734">
    <property type="entry name" value="AUXIN-RESPONSIVE PROTEIN IAA17"/>
    <property type="match status" value="1"/>
</dbReference>
<dbReference type="ExpressionAtlas" id="A0A3L6F6E4">
    <property type="expression patterns" value="baseline"/>
</dbReference>
<comment type="subcellular location">
    <subcellularLocation>
        <location evidence="2 10">Nucleus</location>
    </subcellularLocation>
</comment>
<keyword evidence="8 10" id="KW-0539">Nucleus</keyword>
<evidence type="ECO:0000313" key="13">
    <source>
        <dbReference type="EMBL" id="PWZ28842.1"/>
    </source>
</evidence>
<dbReference type="InterPro" id="IPR033389">
    <property type="entry name" value="AUX/IAA_dom"/>
</dbReference>